<dbReference type="GO" id="GO:0006979">
    <property type="term" value="P:response to oxidative stress"/>
    <property type="evidence" value="ECO:0007669"/>
    <property type="project" value="InterPro"/>
</dbReference>
<dbReference type="GO" id="GO:0020037">
    <property type="term" value="F:heme binding"/>
    <property type="evidence" value="ECO:0007669"/>
    <property type="project" value="InterPro"/>
</dbReference>
<dbReference type="GO" id="GO:0046872">
    <property type="term" value="F:metal ion binding"/>
    <property type="evidence" value="ECO:0007669"/>
    <property type="project" value="UniProtKB-KW"/>
</dbReference>
<keyword evidence="4" id="KW-0349">Heme</keyword>
<dbReference type="GO" id="GO:0140825">
    <property type="term" value="F:lactoperoxidase activity"/>
    <property type="evidence" value="ECO:0007669"/>
    <property type="project" value="UniProtKB-EC"/>
</dbReference>
<organism evidence="13 14">
    <name type="scientific">Musa troglodytarum</name>
    <name type="common">fe'i banana</name>
    <dbReference type="NCBI Taxonomy" id="320322"/>
    <lineage>
        <taxon>Eukaryota</taxon>
        <taxon>Viridiplantae</taxon>
        <taxon>Streptophyta</taxon>
        <taxon>Embryophyta</taxon>
        <taxon>Tracheophyta</taxon>
        <taxon>Spermatophyta</taxon>
        <taxon>Magnoliopsida</taxon>
        <taxon>Liliopsida</taxon>
        <taxon>Zingiberales</taxon>
        <taxon>Musaceae</taxon>
        <taxon>Musa</taxon>
    </lineage>
</organism>
<dbReference type="PROSITE" id="PS50873">
    <property type="entry name" value="PEROXIDASE_4"/>
    <property type="match status" value="1"/>
</dbReference>
<dbReference type="InterPro" id="IPR019794">
    <property type="entry name" value="Peroxidases_AS"/>
</dbReference>
<comment type="cofactor">
    <cofactor evidence="10">
        <name>Ca(2+)</name>
        <dbReference type="ChEBI" id="CHEBI:29108"/>
    </cofactor>
    <text evidence="10">Binds 2 calcium ions per subunit.</text>
</comment>
<dbReference type="Proteomes" id="UP001055439">
    <property type="component" value="Chromosome 9"/>
</dbReference>
<dbReference type="PANTHER" id="PTHR31517">
    <property type="match status" value="1"/>
</dbReference>
<evidence type="ECO:0000256" key="3">
    <source>
        <dbReference type="ARBA" id="ARBA00022559"/>
    </source>
</evidence>
<comment type="similarity">
    <text evidence="11">Belongs to the peroxidase family.</text>
</comment>
<evidence type="ECO:0000256" key="9">
    <source>
        <dbReference type="ARBA" id="ARBA00023324"/>
    </source>
</evidence>
<evidence type="ECO:0000313" key="13">
    <source>
        <dbReference type="EMBL" id="URE42179.1"/>
    </source>
</evidence>
<evidence type="ECO:0000256" key="1">
    <source>
        <dbReference type="ARBA" id="ARBA00000189"/>
    </source>
</evidence>
<reference evidence="13" key="1">
    <citation type="submission" date="2022-05" db="EMBL/GenBank/DDBJ databases">
        <title>The Musa troglodytarum L. genome provides insights into the mechanism of non-climacteric behaviour and enrichment of carotenoids.</title>
        <authorList>
            <person name="Wang J."/>
        </authorList>
    </citation>
    <scope>NUCLEOTIDE SEQUENCE</scope>
    <source>
        <tissue evidence="13">Leaf</tissue>
    </source>
</reference>
<evidence type="ECO:0000256" key="11">
    <source>
        <dbReference type="RuleBase" id="RU004241"/>
    </source>
</evidence>
<keyword evidence="5 10" id="KW-0479">Metal-binding</keyword>
<keyword evidence="7" id="KW-0560">Oxidoreductase</keyword>
<keyword evidence="8" id="KW-0408">Iron</keyword>
<dbReference type="Gene3D" id="1.10.420.10">
    <property type="entry name" value="Peroxidase, domain 2"/>
    <property type="match status" value="1"/>
</dbReference>
<dbReference type="InterPro" id="IPR010255">
    <property type="entry name" value="Haem_peroxidase_sf"/>
</dbReference>
<dbReference type="EMBL" id="CP097511">
    <property type="protein sequence ID" value="URE42179.1"/>
    <property type="molecule type" value="Genomic_DNA"/>
</dbReference>
<evidence type="ECO:0000256" key="4">
    <source>
        <dbReference type="ARBA" id="ARBA00022617"/>
    </source>
</evidence>
<evidence type="ECO:0000259" key="12">
    <source>
        <dbReference type="PROSITE" id="PS50873"/>
    </source>
</evidence>
<name>A0A9E7HXQ2_9LILI</name>
<feature type="binding site" evidence="10">
    <location>
        <position position="107"/>
    </location>
    <ligand>
        <name>Ca(2+)</name>
        <dbReference type="ChEBI" id="CHEBI:29108"/>
        <label>2</label>
    </ligand>
</feature>
<feature type="binding site" evidence="10">
    <location>
        <position position="99"/>
    </location>
    <ligand>
        <name>Ca(2+)</name>
        <dbReference type="ChEBI" id="CHEBI:29108"/>
        <label>2</label>
    </ligand>
</feature>
<dbReference type="Pfam" id="PF00141">
    <property type="entry name" value="peroxidase"/>
    <property type="match status" value="1"/>
</dbReference>
<dbReference type="PROSITE" id="PS00436">
    <property type="entry name" value="PEROXIDASE_2"/>
    <property type="match status" value="1"/>
</dbReference>
<keyword evidence="6 10" id="KW-0106">Calcium</keyword>
<dbReference type="InterPro" id="IPR000823">
    <property type="entry name" value="Peroxidase_pln"/>
</dbReference>
<dbReference type="InterPro" id="IPR002016">
    <property type="entry name" value="Haem_peroxidase"/>
</dbReference>
<evidence type="ECO:0000313" key="14">
    <source>
        <dbReference type="Proteomes" id="UP001055439"/>
    </source>
</evidence>
<comment type="cofactor">
    <cofactor evidence="2">
        <name>heme b</name>
        <dbReference type="ChEBI" id="CHEBI:60344"/>
    </cofactor>
</comment>
<proteinExistence type="inferred from homology"/>
<feature type="domain" description="Plant heme peroxidase family profile" evidence="12">
    <location>
        <begin position="43"/>
        <end position="179"/>
    </location>
</feature>
<evidence type="ECO:0000256" key="8">
    <source>
        <dbReference type="ARBA" id="ARBA00023004"/>
    </source>
</evidence>
<feature type="binding site" evidence="10">
    <location>
        <position position="102"/>
    </location>
    <ligand>
        <name>Ca(2+)</name>
        <dbReference type="ChEBI" id="CHEBI:29108"/>
        <label>2</label>
    </ligand>
</feature>
<evidence type="ECO:0000256" key="5">
    <source>
        <dbReference type="ARBA" id="ARBA00022723"/>
    </source>
</evidence>
<dbReference type="PANTHER" id="PTHR31517:SF17">
    <property type="entry name" value="PEROXIDASE 6"/>
    <property type="match status" value="1"/>
</dbReference>
<dbReference type="AlphaFoldDB" id="A0A9E7HXQ2"/>
<dbReference type="OrthoDB" id="2113341at2759"/>
<evidence type="ECO:0000256" key="10">
    <source>
        <dbReference type="PIRSR" id="PIRSR600823-3"/>
    </source>
</evidence>
<accession>A0A9E7HXQ2</accession>
<protein>
    <submittedName>
        <fullName evidence="13">Peroxidase 65</fullName>
    </submittedName>
</protein>
<dbReference type="Gene3D" id="1.10.520.10">
    <property type="match status" value="2"/>
</dbReference>
<keyword evidence="14" id="KW-1185">Reference proteome</keyword>
<dbReference type="PRINTS" id="PR00461">
    <property type="entry name" value="PLPEROXIDASE"/>
</dbReference>
<dbReference type="GO" id="GO:0042744">
    <property type="term" value="P:hydrogen peroxide catabolic process"/>
    <property type="evidence" value="ECO:0007669"/>
    <property type="project" value="UniProtKB-KW"/>
</dbReference>
<evidence type="ECO:0000256" key="7">
    <source>
        <dbReference type="ARBA" id="ARBA00023002"/>
    </source>
</evidence>
<dbReference type="SUPFAM" id="SSF48113">
    <property type="entry name" value="Heme-dependent peroxidases"/>
    <property type="match status" value="1"/>
</dbReference>
<gene>
    <name evidence="13" type="ORF">MUK42_13923</name>
</gene>
<sequence>MASHLLRQPRWVLVAAAPALLFLSLVVPFSAAKLTTGYYRKSCPRVEQIVSDVVTNKQISSPTTAAGALRLFFHDCFVGALQKACAKYVEDDTIATFNDVMTPGKFDNMYYLNLKRGLGLLTSDHALVADRRTKPLVDLYAANQSAFFRDFSRAMLKLGLLGVKTGRQGEVRRRCHDFNNLFA</sequence>
<keyword evidence="3 13" id="KW-0575">Peroxidase</keyword>
<comment type="catalytic activity">
    <reaction evidence="1">
        <text>2 a phenolic donor + H2O2 = 2 a phenolic radical donor + 2 H2O</text>
        <dbReference type="Rhea" id="RHEA:56136"/>
        <dbReference type="ChEBI" id="CHEBI:15377"/>
        <dbReference type="ChEBI" id="CHEBI:16240"/>
        <dbReference type="ChEBI" id="CHEBI:139520"/>
        <dbReference type="ChEBI" id="CHEBI:139521"/>
        <dbReference type="EC" id="1.11.1.7"/>
    </reaction>
</comment>
<evidence type="ECO:0000256" key="6">
    <source>
        <dbReference type="ARBA" id="ARBA00022837"/>
    </source>
</evidence>
<evidence type="ECO:0000256" key="2">
    <source>
        <dbReference type="ARBA" id="ARBA00001970"/>
    </source>
</evidence>
<keyword evidence="9" id="KW-0376">Hydrogen peroxide</keyword>